<evidence type="ECO:0000313" key="8">
    <source>
        <dbReference type="EMBL" id="NOV45135.1"/>
    </source>
</evidence>
<accession>A0A6M2DFR0</accession>
<dbReference type="Pfam" id="PF08640">
    <property type="entry name" value="U3_assoc_6"/>
    <property type="match status" value="1"/>
</dbReference>
<dbReference type="Pfam" id="PF24892">
    <property type="entry name" value="UTP6_C"/>
    <property type="match status" value="1"/>
</dbReference>
<proteinExistence type="inferred from homology"/>
<evidence type="ECO:0000256" key="1">
    <source>
        <dbReference type="ARBA" id="ARBA00004604"/>
    </source>
</evidence>
<dbReference type="AlphaFoldDB" id="A0A6M2DFR0"/>
<reference evidence="8" key="1">
    <citation type="submission" date="2020-03" db="EMBL/GenBank/DDBJ databases">
        <title>Transcriptomic Profiling of the Digestive Tract of the Rat Flea, Xenopsylla cheopis, Following Blood Feeding and Infection with Yersinia pestis.</title>
        <authorList>
            <person name="Bland D.M."/>
            <person name="Martens C.A."/>
            <person name="Virtaneva K."/>
            <person name="Kanakabandi K."/>
            <person name="Long D."/>
            <person name="Rosenke R."/>
            <person name="Saturday G.A."/>
            <person name="Hoyt F.H."/>
            <person name="Bruno D.P."/>
            <person name="Ribeiro J.M.C."/>
            <person name="Hinnebusch J."/>
        </authorList>
    </citation>
    <scope>NUCLEOTIDE SEQUENCE</scope>
</reference>
<keyword evidence="5" id="KW-0539">Nucleus</keyword>
<organism evidence="8">
    <name type="scientific">Xenopsylla cheopis</name>
    <name type="common">Oriental rat flea</name>
    <name type="synonym">Pulex cheopis</name>
    <dbReference type="NCBI Taxonomy" id="163159"/>
    <lineage>
        <taxon>Eukaryota</taxon>
        <taxon>Metazoa</taxon>
        <taxon>Ecdysozoa</taxon>
        <taxon>Arthropoda</taxon>
        <taxon>Hexapoda</taxon>
        <taxon>Insecta</taxon>
        <taxon>Pterygota</taxon>
        <taxon>Neoptera</taxon>
        <taxon>Endopterygota</taxon>
        <taxon>Siphonaptera</taxon>
        <taxon>Pulicidae</taxon>
        <taxon>Xenopsyllinae</taxon>
        <taxon>Xenopsylla</taxon>
    </lineage>
</organism>
<feature type="domain" description="U3 small nucleolar RNA-associated protein 6 homolog C-terminal" evidence="7">
    <location>
        <begin position="276"/>
        <end position="539"/>
    </location>
</feature>
<feature type="domain" description="U3 small nucleolar RNA-associated protein 6 N-terminal" evidence="6">
    <location>
        <begin position="9"/>
        <end position="86"/>
    </location>
</feature>
<dbReference type="SMART" id="SM00386">
    <property type="entry name" value="HAT"/>
    <property type="match status" value="6"/>
</dbReference>
<dbReference type="EMBL" id="GIIL01001409">
    <property type="protein sequence ID" value="NOV45135.1"/>
    <property type="molecule type" value="Transcribed_RNA"/>
</dbReference>
<dbReference type="GO" id="GO:0034388">
    <property type="term" value="C:Pwp2p-containing subcomplex of 90S preribosome"/>
    <property type="evidence" value="ECO:0007669"/>
    <property type="project" value="TreeGrafter"/>
</dbReference>
<comment type="subcellular location">
    <subcellularLocation>
        <location evidence="1">Nucleus</location>
        <location evidence="1">Nucleolus</location>
    </subcellularLocation>
</comment>
<sequence length="566" mass="66464">MDEFVDNHVESMITEMKLMLRYNIFTKDEVELLIRRRKNFENQLKKHSKSKTDYINLITLETNLFRELKRRREQYNIKKDVDKIDFPLARHIDSLYKNALNSFANDVYLWTSYIQFCTTAEFNDSISKAFGKMLQIHSSKPQLWVMAAKWEKEKNRSLENALAYLVQGLVHHTNDVLLHTEAFNITLLQARDKNVPDITQAEIMYNSALKNVKDVHFLIGLLKICERYNFVEVLEKRIINDLKVMFPKDEIVFHTVAQKTLLNRNSDQLNSTEKFEMCISLYKEAVRDIPTEKMWCYYIDTLIELNEDKEIFIVDERKALETALEDGYNANMLSVRHYLQWFEILSSQVGNEEKTLKIMNEVTSKNEKSLDLWKASLRFHFKHSDSTIVKQVFDQAVAALGENSLAIWKMMIMYYLIDIDSSDKLRALYIDALKQPACISDYIKPKYLEWLTITKNIVWARNAYKAMATLPPFCLELHRKMAFLESLQTEPDMKNWRDTHTNATYLFGKNNKDVWIDFIKFELEHGDASEIPAICAKAKENLNSSLLDIFQLDLNKISACTKMEDA</sequence>
<dbReference type="GO" id="GO:0030515">
    <property type="term" value="F:snoRNA binding"/>
    <property type="evidence" value="ECO:0007669"/>
    <property type="project" value="InterPro"/>
</dbReference>
<dbReference type="Gene3D" id="1.25.40.10">
    <property type="entry name" value="Tetratricopeptide repeat domain"/>
    <property type="match status" value="3"/>
</dbReference>
<evidence type="ECO:0000256" key="3">
    <source>
        <dbReference type="ARBA" id="ARBA00022552"/>
    </source>
</evidence>
<dbReference type="PANTHER" id="PTHR23271">
    <property type="entry name" value="HEPATOCELLULAR CARCINOMA-ASSOCIATED ANTIGEN 66"/>
    <property type="match status" value="1"/>
</dbReference>
<evidence type="ECO:0000256" key="4">
    <source>
        <dbReference type="ARBA" id="ARBA00022737"/>
    </source>
</evidence>
<dbReference type="InterPro" id="IPR011990">
    <property type="entry name" value="TPR-like_helical_dom_sf"/>
</dbReference>
<evidence type="ECO:0000256" key="2">
    <source>
        <dbReference type="ARBA" id="ARBA00010734"/>
    </source>
</evidence>
<keyword evidence="4" id="KW-0677">Repeat</keyword>
<dbReference type="InterPro" id="IPR013949">
    <property type="entry name" value="Utp6"/>
</dbReference>
<name>A0A6M2DFR0_XENCH</name>
<dbReference type="InterPro" id="IPR055347">
    <property type="entry name" value="UTP6_N"/>
</dbReference>
<dbReference type="InterPro" id="IPR003107">
    <property type="entry name" value="HAT"/>
</dbReference>
<comment type="similarity">
    <text evidence="2">Belongs to the UTP6 family.</text>
</comment>
<dbReference type="PANTHER" id="PTHR23271:SF1">
    <property type="entry name" value="U3 SMALL NUCLEOLAR RNA-ASSOCIATED PROTEIN 6 HOMOLOG"/>
    <property type="match status" value="1"/>
</dbReference>
<dbReference type="GO" id="GO:0032040">
    <property type="term" value="C:small-subunit processome"/>
    <property type="evidence" value="ECO:0007669"/>
    <property type="project" value="TreeGrafter"/>
</dbReference>
<dbReference type="InterPro" id="IPR056907">
    <property type="entry name" value="UTP6_C"/>
</dbReference>
<dbReference type="SUPFAM" id="SSF48452">
    <property type="entry name" value="TPR-like"/>
    <property type="match status" value="2"/>
</dbReference>
<evidence type="ECO:0000259" key="7">
    <source>
        <dbReference type="Pfam" id="PF24892"/>
    </source>
</evidence>
<protein>
    <submittedName>
        <fullName evidence="8">Putative u3 small nucleolar rna-associated protein 6</fullName>
    </submittedName>
</protein>
<evidence type="ECO:0000259" key="6">
    <source>
        <dbReference type="Pfam" id="PF08640"/>
    </source>
</evidence>
<keyword evidence="3" id="KW-0698">rRNA processing</keyword>
<dbReference type="GO" id="GO:0000462">
    <property type="term" value="P:maturation of SSU-rRNA from tricistronic rRNA transcript (SSU-rRNA, 5.8S rRNA, LSU-rRNA)"/>
    <property type="evidence" value="ECO:0007669"/>
    <property type="project" value="InterPro"/>
</dbReference>
<evidence type="ECO:0000256" key="5">
    <source>
        <dbReference type="ARBA" id="ARBA00023242"/>
    </source>
</evidence>